<keyword evidence="2" id="KW-1185">Reference proteome</keyword>
<feature type="non-terminal residue" evidence="1">
    <location>
        <position position="61"/>
    </location>
</feature>
<proteinExistence type="predicted"/>
<sequence>MEINTKMECLDKTSSVLSDRYDTHCVIPVSIPRIIPLPEPPDKVAASVSSRNIHRAAIEES</sequence>
<dbReference type="EMBL" id="LXQA010977260">
    <property type="protein sequence ID" value="MCI79599.1"/>
    <property type="molecule type" value="Genomic_DNA"/>
</dbReference>
<organism evidence="1 2">
    <name type="scientific">Trifolium medium</name>
    <dbReference type="NCBI Taxonomy" id="97028"/>
    <lineage>
        <taxon>Eukaryota</taxon>
        <taxon>Viridiplantae</taxon>
        <taxon>Streptophyta</taxon>
        <taxon>Embryophyta</taxon>
        <taxon>Tracheophyta</taxon>
        <taxon>Spermatophyta</taxon>
        <taxon>Magnoliopsida</taxon>
        <taxon>eudicotyledons</taxon>
        <taxon>Gunneridae</taxon>
        <taxon>Pentapetalae</taxon>
        <taxon>rosids</taxon>
        <taxon>fabids</taxon>
        <taxon>Fabales</taxon>
        <taxon>Fabaceae</taxon>
        <taxon>Papilionoideae</taxon>
        <taxon>50 kb inversion clade</taxon>
        <taxon>NPAAA clade</taxon>
        <taxon>Hologalegina</taxon>
        <taxon>IRL clade</taxon>
        <taxon>Trifolieae</taxon>
        <taxon>Trifolium</taxon>
    </lineage>
</organism>
<accession>A0A392UX70</accession>
<comment type="caution">
    <text evidence="1">The sequence shown here is derived from an EMBL/GenBank/DDBJ whole genome shotgun (WGS) entry which is preliminary data.</text>
</comment>
<dbReference type="AlphaFoldDB" id="A0A392UX70"/>
<reference evidence="1 2" key="1">
    <citation type="journal article" date="2018" name="Front. Plant Sci.">
        <title>Red Clover (Trifolium pratense) and Zigzag Clover (T. medium) - A Picture of Genomic Similarities and Differences.</title>
        <authorList>
            <person name="Dluhosova J."/>
            <person name="Istvanek J."/>
            <person name="Nedelnik J."/>
            <person name="Repkova J."/>
        </authorList>
    </citation>
    <scope>NUCLEOTIDE SEQUENCE [LARGE SCALE GENOMIC DNA]</scope>
    <source>
        <strain evidence="2">cv. 10/8</strain>
        <tissue evidence="1">Leaf</tissue>
    </source>
</reference>
<protein>
    <submittedName>
        <fullName evidence="1">Uncharacterized protein</fullName>
    </submittedName>
</protein>
<name>A0A392UX70_9FABA</name>
<evidence type="ECO:0000313" key="1">
    <source>
        <dbReference type="EMBL" id="MCI79599.1"/>
    </source>
</evidence>
<evidence type="ECO:0000313" key="2">
    <source>
        <dbReference type="Proteomes" id="UP000265520"/>
    </source>
</evidence>
<dbReference type="Proteomes" id="UP000265520">
    <property type="component" value="Unassembled WGS sequence"/>
</dbReference>